<accession>A0A523UPC9</accession>
<dbReference type="GO" id="GO:0006508">
    <property type="term" value="P:proteolysis"/>
    <property type="evidence" value="ECO:0007669"/>
    <property type="project" value="UniProtKB-KW"/>
</dbReference>
<organism evidence="1 2">
    <name type="scientific">candidate division TA06 bacterium</name>
    <dbReference type="NCBI Taxonomy" id="2250710"/>
    <lineage>
        <taxon>Bacteria</taxon>
        <taxon>Bacteria division TA06</taxon>
    </lineage>
</organism>
<evidence type="ECO:0000313" key="2">
    <source>
        <dbReference type="Proteomes" id="UP000315525"/>
    </source>
</evidence>
<dbReference type="SUPFAM" id="SSF50494">
    <property type="entry name" value="Trypsin-like serine proteases"/>
    <property type="match status" value="1"/>
</dbReference>
<dbReference type="AlphaFoldDB" id="A0A523UPC9"/>
<keyword evidence="1" id="KW-0645">Protease</keyword>
<evidence type="ECO:0000313" key="1">
    <source>
        <dbReference type="EMBL" id="TET44295.1"/>
    </source>
</evidence>
<protein>
    <submittedName>
        <fullName evidence="1">Serine protease</fullName>
    </submittedName>
</protein>
<proteinExistence type="predicted"/>
<keyword evidence="1" id="KW-0378">Hydrolase</keyword>
<dbReference type="InterPro" id="IPR043504">
    <property type="entry name" value="Peptidase_S1_PA_chymotrypsin"/>
</dbReference>
<dbReference type="InterPro" id="IPR009003">
    <property type="entry name" value="Peptidase_S1_PA"/>
</dbReference>
<dbReference type="EMBL" id="SOJN01000130">
    <property type="protein sequence ID" value="TET44295.1"/>
    <property type="molecule type" value="Genomic_DNA"/>
</dbReference>
<dbReference type="GO" id="GO:0008233">
    <property type="term" value="F:peptidase activity"/>
    <property type="evidence" value="ECO:0007669"/>
    <property type="project" value="UniProtKB-KW"/>
</dbReference>
<gene>
    <name evidence="1" type="ORF">E3J62_10820</name>
</gene>
<comment type="caution">
    <text evidence="1">The sequence shown here is derived from an EMBL/GenBank/DDBJ whole genome shotgun (WGS) entry which is preliminary data.</text>
</comment>
<dbReference type="Gene3D" id="2.40.10.10">
    <property type="entry name" value="Trypsin-like serine proteases"/>
    <property type="match status" value="2"/>
</dbReference>
<dbReference type="Pfam" id="PF13365">
    <property type="entry name" value="Trypsin_2"/>
    <property type="match status" value="1"/>
</dbReference>
<sequence length="243" mass="27020">MTGQSLPGLAAKYKRCAVLILDSEEYPIASGVLAEVRTKRWCVITNKHVLSISRPVRLSLNFVAGARHCEAQILTWHRELDLVAITPVAPLPDIPLAAVVQRDEFSKGPEIKEGHRVFYWGYPLGLGQEEYDFPVLRRGVIAQVILNRDTFLLDGFASQGSSGSAVYSEHTGKFLGLISGYVQDFLSVSVDRQLEEATIGANSGLGEVIRASGVEEMLEAYVWKDFRERLAQASIRRKPIRKH</sequence>
<dbReference type="Proteomes" id="UP000315525">
    <property type="component" value="Unassembled WGS sequence"/>
</dbReference>
<name>A0A523UPC9_UNCT6</name>
<reference evidence="1 2" key="1">
    <citation type="submission" date="2019-03" db="EMBL/GenBank/DDBJ databases">
        <title>Metabolic potential of uncultured bacteria and archaea associated with petroleum seepage in deep-sea sediments.</title>
        <authorList>
            <person name="Dong X."/>
            <person name="Hubert C."/>
        </authorList>
    </citation>
    <scope>NUCLEOTIDE SEQUENCE [LARGE SCALE GENOMIC DNA]</scope>
    <source>
        <strain evidence="1">E44_bin18</strain>
    </source>
</reference>